<dbReference type="InterPro" id="IPR051610">
    <property type="entry name" value="GPI/OXD"/>
</dbReference>
<gene>
    <name evidence="3" type="ORF">SAMN04488561_7034</name>
</gene>
<evidence type="ECO:0000313" key="4">
    <source>
        <dbReference type="Proteomes" id="UP000181980"/>
    </source>
</evidence>
<dbReference type="Proteomes" id="UP000181980">
    <property type="component" value="Unassembled WGS sequence"/>
</dbReference>
<organism evidence="3 4">
    <name type="scientific">Jiangella alba</name>
    <dbReference type="NCBI Taxonomy" id="561176"/>
    <lineage>
        <taxon>Bacteria</taxon>
        <taxon>Bacillati</taxon>
        <taxon>Actinomycetota</taxon>
        <taxon>Actinomycetes</taxon>
        <taxon>Jiangellales</taxon>
        <taxon>Jiangellaceae</taxon>
        <taxon>Jiangella</taxon>
    </lineage>
</organism>
<name>A0A1H5PYL9_9ACTN</name>
<dbReference type="InterPro" id="IPR011051">
    <property type="entry name" value="RmlC_Cupin_sf"/>
</dbReference>
<dbReference type="GO" id="GO:0046872">
    <property type="term" value="F:metal ion binding"/>
    <property type="evidence" value="ECO:0007669"/>
    <property type="project" value="UniProtKB-KW"/>
</dbReference>
<feature type="domain" description="Cupin type-2" evidence="2">
    <location>
        <begin position="41"/>
        <end position="112"/>
    </location>
</feature>
<keyword evidence="1" id="KW-0479">Metal-binding</keyword>
<evidence type="ECO:0000259" key="2">
    <source>
        <dbReference type="Pfam" id="PF07883"/>
    </source>
</evidence>
<dbReference type="OrthoDB" id="9791637at2"/>
<dbReference type="SUPFAM" id="SSF51182">
    <property type="entry name" value="RmlC-like cupins"/>
    <property type="match status" value="1"/>
</dbReference>
<reference evidence="4" key="1">
    <citation type="submission" date="2016-10" db="EMBL/GenBank/DDBJ databases">
        <authorList>
            <person name="Varghese N."/>
            <person name="Submissions S."/>
        </authorList>
    </citation>
    <scope>NUCLEOTIDE SEQUENCE [LARGE SCALE GENOMIC DNA]</scope>
    <source>
        <strain evidence="4">DSM 45237</strain>
    </source>
</reference>
<dbReference type="InterPro" id="IPR014710">
    <property type="entry name" value="RmlC-like_jellyroll"/>
</dbReference>
<dbReference type="InterPro" id="IPR013096">
    <property type="entry name" value="Cupin_2"/>
</dbReference>
<evidence type="ECO:0000256" key="1">
    <source>
        <dbReference type="ARBA" id="ARBA00022723"/>
    </source>
</evidence>
<dbReference type="Gene3D" id="2.60.120.10">
    <property type="entry name" value="Jelly Rolls"/>
    <property type="match status" value="1"/>
</dbReference>
<accession>A0A1H5PYL9</accession>
<dbReference type="Pfam" id="PF07883">
    <property type="entry name" value="Cupin_2"/>
    <property type="match status" value="1"/>
</dbReference>
<dbReference type="RefSeq" id="WP_069111294.1">
    <property type="nucleotide sequence ID" value="NZ_FNUC01000004.1"/>
</dbReference>
<proteinExistence type="predicted"/>
<protein>
    <submittedName>
        <fullName evidence="3">Cupin domain protein</fullName>
    </submittedName>
</protein>
<dbReference type="PANTHER" id="PTHR35848">
    <property type="entry name" value="OXALATE-BINDING PROTEIN"/>
    <property type="match status" value="1"/>
</dbReference>
<sequence length="126" mass="13546">MRIQRRGEQAITAPQVHDGPGELTIDRYFPGVSRLPVSVHVWEFPPGAGEGPHTHDEDDSLAELYLVVRGSVRVTSGDETAELHEGDALYAAPGEEHGVLNHTDRPATLVLVWGPPAVTAPGSPTR</sequence>
<dbReference type="STRING" id="561176.SAMN04488561_7034"/>
<evidence type="ECO:0000313" key="3">
    <source>
        <dbReference type="EMBL" id="SEF18962.1"/>
    </source>
</evidence>
<keyword evidence="4" id="KW-1185">Reference proteome</keyword>
<dbReference type="AlphaFoldDB" id="A0A1H5PYL9"/>
<dbReference type="EMBL" id="FNUC01000004">
    <property type="protein sequence ID" value="SEF18962.1"/>
    <property type="molecule type" value="Genomic_DNA"/>
</dbReference>